<keyword evidence="4" id="KW-0809">Transit peptide</keyword>
<comment type="similarity">
    <text evidence="8">Belongs to the PET100 family.</text>
</comment>
<name>A0A0D2P8R3_HYPSF</name>
<dbReference type="OrthoDB" id="18175at2759"/>
<proteinExistence type="inferred from homology"/>
<dbReference type="AlphaFoldDB" id="A0A0D2P8R3"/>
<keyword evidence="5" id="KW-1133">Transmembrane helix</keyword>
<dbReference type="Pfam" id="PF09803">
    <property type="entry name" value="Pet100"/>
    <property type="match status" value="1"/>
</dbReference>
<dbReference type="OMA" id="KGIKFWP"/>
<keyword evidence="7" id="KW-0472">Membrane</keyword>
<accession>A0A0D2P8R3</accession>
<evidence type="ECO:0000256" key="2">
    <source>
        <dbReference type="ARBA" id="ARBA00004325"/>
    </source>
</evidence>
<evidence type="ECO:0000313" key="10">
    <source>
        <dbReference type="Proteomes" id="UP000054270"/>
    </source>
</evidence>
<dbReference type="GO" id="GO:0005743">
    <property type="term" value="C:mitochondrial inner membrane"/>
    <property type="evidence" value="ECO:0007669"/>
    <property type="project" value="TreeGrafter"/>
</dbReference>
<dbReference type="GO" id="GO:0033617">
    <property type="term" value="P:mitochondrial respiratory chain complex IV assembly"/>
    <property type="evidence" value="ECO:0007669"/>
    <property type="project" value="InterPro"/>
</dbReference>
<dbReference type="InterPro" id="IPR018625">
    <property type="entry name" value="Pet100"/>
</dbReference>
<evidence type="ECO:0000256" key="7">
    <source>
        <dbReference type="ARBA" id="ARBA00023136"/>
    </source>
</evidence>
<evidence type="ECO:0000256" key="6">
    <source>
        <dbReference type="ARBA" id="ARBA00023128"/>
    </source>
</evidence>
<evidence type="ECO:0000256" key="1">
    <source>
        <dbReference type="ARBA" id="ARBA00004167"/>
    </source>
</evidence>
<dbReference type="PANTHER" id="PTHR33968">
    <property type="entry name" value="PROTEIN PET100 HOMOLOG, MITOCHONDRIAL"/>
    <property type="match status" value="1"/>
</dbReference>
<keyword evidence="6" id="KW-0496">Mitochondrion</keyword>
<evidence type="ECO:0000256" key="5">
    <source>
        <dbReference type="ARBA" id="ARBA00022989"/>
    </source>
</evidence>
<keyword evidence="10" id="KW-1185">Reference proteome</keyword>
<organism evidence="9 10">
    <name type="scientific">Hypholoma sublateritium (strain FD-334 SS-4)</name>
    <dbReference type="NCBI Taxonomy" id="945553"/>
    <lineage>
        <taxon>Eukaryota</taxon>
        <taxon>Fungi</taxon>
        <taxon>Dikarya</taxon>
        <taxon>Basidiomycota</taxon>
        <taxon>Agaricomycotina</taxon>
        <taxon>Agaricomycetes</taxon>
        <taxon>Agaricomycetidae</taxon>
        <taxon>Agaricales</taxon>
        <taxon>Agaricineae</taxon>
        <taxon>Strophariaceae</taxon>
        <taxon>Hypholoma</taxon>
    </lineage>
</organism>
<sequence>MSPLRTLANSTGIFRLPCGLELWMPANFEVDPLLAMGGPNLEIFKFSIYLFVPIAALIHFGDPEWYKSTVIPYRDKLFPSLGRPDQHIPKEQSAIREELARFKAERLARRAQKEIEGVNKSGQ</sequence>
<comment type="subcellular location">
    <subcellularLocation>
        <location evidence="1">Membrane</location>
        <topology evidence="1">Single-pass membrane protein</topology>
    </subcellularLocation>
    <subcellularLocation>
        <location evidence="2">Mitochondrion membrane</location>
    </subcellularLocation>
</comment>
<keyword evidence="3" id="KW-0812">Transmembrane</keyword>
<evidence type="ECO:0000256" key="8">
    <source>
        <dbReference type="ARBA" id="ARBA00038077"/>
    </source>
</evidence>
<gene>
    <name evidence="9" type="ORF">HYPSUDRAFT_930243</name>
</gene>
<dbReference type="GO" id="GO:0051082">
    <property type="term" value="F:unfolded protein binding"/>
    <property type="evidence" value="ECO:0007669"/>
    <property type="project" value="TreeGrafter"/>
</dbReference>
<evidence type="ECO:0000256" key="4">
    <source>
        <dbReference type="ARBA" id="ARBA00022946"/>
    </source>
</evidence>
<evidence type="ECO:0000313" key="9">
    <source>
        <dbReference type="EMBL" id="KJA27369.1"/>
    </source>
</evidence>
<dbReference type="EMBL" id="KN817524">
    <property type="protein sequence ID" value="KJA27369.1"/>
    <property type="molecule type" value="Genomic_DNA"/>
</dbReference>
<protein>
    <submittedName>
        <fullName evidence="9">Uncharacterized protein</fullName>
    </submittedName>
</protein>
<dbReference type="PANTHER" id="PTHR33968:SF1">
    <property type="entry name" value="PROTEIN PET100 HOMOLOG, MITOCHONDRIAL"/>
    <property type="match status" value="1"/>
</dbReference>
<evidence type="ECO:0000256" key="3">
    <source>
        <dbReference type="ARBA" id="ARBA00022692"/>
    </source>
</evidence>
<dbReference type="Proteomes" id="UP000054270">
    <property type="component" value="Unassembled WGS sequence"/>
</dbReference>
<reference evidence="10" key="1">
    <citation type="submission" date="2014-04" db="EMBL/GenBank/DDBJ databases">
        <title>Evolutionary Origins and Diversification of the Mycorrhizal Mutualists.</title>
        <authorList>
            <consortium name="DOE Joint Genome Institute"/>
            <consortium name="Mycorrhizal Genomics Consortium"/>
            <person name="Kohler A."/>
            <person name="Kuo A."/>
            <person name="Nagy L.G."/>
            <person name="Floudas D."/>
            <person name="Copeland A."/>
            <person name="Barry K.W."/>
            <person name="Cichocki N."/>
            <person name="Veneault-Fourrey C."/>
            <person name="LaButti K."/>
            <person name="Lindquist E.A."/>
            <person name="Lipzen A."/>
            <person name="Lundell T."/>
            <person name="Morin E."/>
            <person name="Murat C."/>
            <person name="Riley R."/>
            <person name="Ohm R."/>
            <person name="Sun H."/>
            <person name="Tunlid A."/>
            <person name="Henrissat B."/>
            <person name="Grigoriev I.V."/>
            <person name="Hibbett D.S."/>
            <person name="Martin F."/>
        </authorList>
    </citation>
    <scope>NUCLEOTIDE SEQUENCE [LARGE SCALE GENOMIC DNA]</scope>
    <source>
        <strain evidence="10">FD-334 SS-4</strain>
    </source>
</reference>